<organism evidence="2 3">
    <name type="scientific">Cytobacillus oceanisediminis</name>
    <dbReference type="NCBI Taxonomy" id="665099"/>
    <lineage>
        <taxon>Bacteria</taxon>
        <taxon>Bacillati</taxon>
        <taxon>Bacillota</taxon>
        <taxon>Bacilli</taxon>
        <taxon>Bacillales</taxon>
        <taxon>Bacillaceae</taxon>
        <taxon>Cytobacillus</taxon>
    </lineage>
</organism>
<keyword evidence="3" id="KW-1185">Reference proteome</keyword>
<evidence type="ECO:0000313" key="2">
    <source>
        <dbReference type="EMBL" id="TWH80865.1"/>
    </source>
</evidence>
<name>A0A562JD17_9BACI</name>
<evidence type="ECO:0000256" key="1">
    <source>
        <dbReference type="SAM" id="Phobius"/>
    </source>
</evidence>
<dbReference type="Proteomes" id="UP000318667">
    <property type="component" value="Unassembled WGS sequence"/>
</dbReference>
<sequence length="106" mass="11710">MMSFEDWLPVIPSLAAIIFSIWTKQVIPSLFIGLWLGSLLNTRSFLDSLNAAVSYILGVFTDTGNLNVLLFLYMFSGLVALIRISGGVQAFAERIGNILKDPIKPF</sequence>
<dbReference type="OrthoDB" id="9762978at2"/>
<dbReference type="EMBL" id="VLKI01000019">
    <property type="protein sequence ID" value="TWH80865.1"/>
    <property type="molecule type" value="Genomic_DNA"/>
</dbReference>
<proteinExistence type="predicted"/>
<dbReference type="AlphaFoldDB" id="A0A562JD17"/>
<reference evidence="2 3" key="1">
    <citation type="journal article" date="2015" name="Stand. Genomic Sci.">
        <title>Genomic Encyclopedia of Bacterial and Archaeal Type Strains, Phase III: the genomes of soil and plant-associated and newly described type strains.</title>
        <authorList>
            <person name="Whitman W.B."/>
            <person name="Woyke T."/>
            <person name="Klenk H.P."/>
            <person name="Zhou Y."/>
            <person name="Lilburn T.G."/>
            <person name="Beck B.J."/>
            <person name="De Vos P."/>
            <person name="Vandamme P."/>
            <person name="Eisen J.A."/>
            <person name="Garrity G."/>
            <person name="Hugenholtz P."/>
            <person name="Kyrpides N.C."/>
        </authorList>
    </citation>
    <scope>NUCLEOTIDE SEQUENCE [LARGE SCALE GENOMIC DNA]</scope>
    <source>
        <strain evidence="2 3">CGMCC 1.10115</strain>
    </source>
</reference>
<dbReference type="PANTHER" id="PTHR43478">
    <property type="entry name" value="NA+/H+ ANTIPORTER-RELATED"/>
    <property type="match status" value="1"/>
</dbReference>
<feature type="transmembrane region" description="Helical" evidence="1">
    <location>
        <begin position="66"/>
        <end position="84"/>
    </location>
</feature>
<keyword evidence="1" id="KW-0472">Membrane</keyword>
<comment type="caution">
    <text evidence="2">The sequence shown here is derived from an EMBL/GenBank/DDBJ whole genome shotgun (WGS) entry which is preliminary data.</text>
</comment>
<accession>A0A562JD17</accession>
<dbReference type="GeneID" id="65405699"/>
<gene>
    <name evidence="2" type="ORF">IQ19_04610</name>
</gene>
<dbReference type="PANTHER" id="PTHR43478:SF1">
    <property type="entry name" value="NA+_H+ ANTIPORTER NHAC-LIKE C-TERMINAL DOMAIN-CONTAINING PROTEIN"/>
    <property type="match status" value="1"/>
</dbReference>
<keyword evidence="1" id="KW-0812">Transmembrane</keyword>
<keyword evidence="1" id="KW-1133">Transmembrane helix</keyword>
<dbReference type="RefSeq" id="WP_144545235.1">
    <property type="nucleotide sequence ID" value="NZ_CBCSDC010000021.1"/>
</dbReference>
<evidence type="ECO:0000313" key="3">
    <source>
        <dbReference type="Proteomes" id="UP000318667"/>
    </source>
</evidence>
<protein>
    <submittedName>
        <fullName evidence="2">Uncharacterized protein</fullName>
    </submittedName>
</protein>